<comment type="caution">
    <text evidence="2">The sequence shown here is derived from an EMBL/GenBank/DDBJ whole genome shotgun (WGS) entry which is preliminary data.</text>
</comment>
<keyword evidence="1" id="KW-1133">Transmembrane helix</keyword>
<keyword evidence="3" id="KW-1185">Reference proteome</keyword>
<dbReference type="Proteomes" id="UP000245680">
    <property type="component" value="Unassembled WGS sequence"/>
</dbReference>
<sequence length="152" mass="17076">MFIMARMFEVRQRLRRAFLRETTPDMRALLGIRRRIYEMALFSVLSILFAASISWGTGDWTWVARAGSIPIVFGVLLLLQDLALIEMLKSGVPQSTISRSVAPGVKELKDEEVRTLIDATRVLRRRAEVGFLISGTLISSWGDLPGLLTTPQ</sequence>
<dbReference type="AlphaFoldDB" id="A0A2V2LNV6"/>
<evidence type="ECO:0000313" key="2">
    <source>
        <dbReference type="EMBL" id="PWR03363.1"/>
    </source>
</evidence>
<feature type="transmembrane region" description="Helical" evidence="1">
    <location>
        <begin position="36"/>
        <end position="56"/>
    </location>
</feature>
<dbReference type="EMBL" id="QGKU01000028">
    <property type="protein sequence ID" value="PWR03363.1"/>
    <property type="molecule type" value="Genomic_DNA"/>
</dbReference>
<accession>A0A2V2LNV6</accession>
<gene>
    <name evidence="2" type="ORF">DKT77_06935</name>
</gene>
<keyword evidence="1" id="KW-0812">Transmembrane</keyword>
<evidence type="ECO:0000313" key="3">
    <source>
        <dbReference type="Proteomes" id="UP000245680"/>
    </source>
</evidence>
<name>A0A2V2LNV6_9RHOB</name>
<proteinExistence type="predicted"/>
<reference evidence="2 3" key="1">
    <citation type="submission" date="2018-05" db="EMBL/GenBank/DDBJ databases">
        <title>Rhodobacteraceae gen. nov., sp. nov. isolated from sea water.</title>
        <authorList>
            <person name="Ren Y."/>
        </authorList>
    </citation>
    <scope>NUCLEOTIDE SEQUENCE [LARGE SCALE GENOMIC DNA]</scope>
    <source>
        <strain evidence="2 3">TG-679</strain>
    </source>
</reference>
<organism evidence="2 3">
    <name type="scientific">Meridianimarinicoccus roseus</name>
    <dbReference type="NCBI Taxonomy" id="2072018"/>
    <lineage>
        <taxon>Bacteria</taxon>
        <taxon>Pseudomonadati</taxon>
        <taxon>Pseudomonadota</taxon>
        <taxon>Alphaproteobacteria</taxon>
        <taxon>Rhodobacterales</taxon>
        <taxon>Paracoccaceae</taxon>
        <taxon>Meridianimarinicoccus</taxon>
    </lineage>
</organism>
<keyword evidence="1" id="KW-0472">Membrane</keyword>
<evidence type="ECO:0000256" key="1">
    <source>
        <dbReference type="SAM" id="Phobius"/>
    </source>
</evidence>
<feature type="transmembrane region" description="Helical" evidence="1">
    <location>
        <begin position="62"/>
        <end position="79"/>
    </location>
</feature>
<protein>
    <submittedName>
        <fullName evidence="2">Uncharacterized protein</fullName>
    </submittedName>
</protein>